<dbReference type="AlphaFoldDB" id="A0A0L8G6Y2"/>
<proteinExistence type="predicted"/>
<reference evidence="1" key="1">
    <citation type="submission" date="2015-07" db="EMBL/GenBank/DDBJ databases">
        <title>MeaNS - Measles Nucleotide Surveillance Program.</title>
        <authorList>
            <person name="Tran T."/>
            <person name="Druce J."/>
        </authorList>
    </citation>
    <scope>NUCLEOTIDE SEQUENCE</scope>
    <source>
        <strain evidence="1">UCB-OBI-ISO-001</strain>
        <tissue evidence="1">Gonad</tissue>
    </source>
</reference>
<sequence>MERPVEWKCKNYTYECDKTCTSTTEFQVTQSGNDSTLWIRDVTNECLSWTFYDNNNNFGKFDLKTNAFTKAETYEITQNGKWIYKPFPPFKLNTVFSNFSSISIS</sequence>
<dbReference type="EMBL" id="KQ423702">
    <property type="protein sequence ID" value="KOF72350.1"/>
    <property type="molecule type" value="Genomic_DNA"/>
</dbReference>
<organism evidence="1">
    <name type="scientific">Octopus bimaculoides</name>
    <name type="common">California two-spotted octopus</name>
    <dbReference type="NCBI Taxonomy" id="37653"/>
    <lineage>
        <taxon>Eukaryota</taxon>
        <taxon>Metazoa</taxon>
        <taxon>Spiralia</taxon>
        <taxon>Lophotrochozoa</taxon>
        <taxon>Mollusca</taxon>
        <taxon>Cephalopoda</taxon>
        <taxon>Coleoidea</taxon>
        <taxon>Octopodiformes</taxon>
        <taxon>Octopoda</taxon>
        <taxon>Incirrata</taxon>
        <taxon>Octopodidae</taxon>
        <taxon>Octopus</taxon>
    </lineage>
</organism>
<dbReference type="KEGG" id="obi:106878976"/>
<gene>
    <name evidence="1" type="ORF">OCBIM_22039537mg</name>
</gene>
<name>A0A0L8G6Y2_OCTBM</name>
<evidence type="ECO:0000313" key="1">
    <source>
        <dbReference type="EMBL" id="KOF72350.1"/>
    </source>
</evidence>
<protein>
    <submittedName>
        <fullName evidence="1">Uncharacterized protein</fullName>
    </submittedName>
</protein>
<accession>A0A0L8G6Y2</accession>